<evidence type="ECO:0000313" key="4">
    <source>
        <dbReference type="Proteomes" id="UP000635477"/>
    </source>
</evidence>
<dbReference type="GO" id="GO:0016491">
    <property type="term" value="F:oxidoreductase activity"/>
    <property type="evidence" value="ECO:0007669"/>
    <property type="project" value="UniProtKB-KW"/>
</dbReference>
<dbReference type="SUPFAM" id="SSF51905">
    <property type="entry name" value="FAD/NAD(P)-binding domain"/>
    <property type="match status" value="1"/>
</dbReference>
<reference evidence="3" key="2">
    <citation type="submission" date="2020-05" db="EMBL/GenBank/DDBJ databases">
        <authorList>
            <person name="Kim H.-S."/>
            <person name="Proctor R.H."/>
            <person name="Brown D.W."/>
        </authorList>
    </citation>
    <scope>NUCLEOTIDE SEQUENCE</scope>
    <source>
        <strain evidence="3">NRRL 22465</strain>
    </source>
</reference>
<dbReference type="Gene3D" id="3.50.50.60">
    <property type="entry name" value="FAD/NAD(P)-binding domain"/>
    <property type="match status" value="1"/>
</dbReference>
<feature type="domain" description="FAD dependent oxidoreductase" evidence="2">
    <location>
        <begin position="27"/>
        <end position="356"/>
    </location>
</feature>
<keyword evidence="1" id="KW-0560">Oxidoreductase</keyword>
<dbReference type="Proteomes" id="UP000635477">
    <property type="component" value="Unassembled WGS sequence"/>
</dbReference>
<reference evidence="3" key="1">
    <citation type="journal article" date="2020" name="BMC Genomics">
        <title>Correction to: Identification and distribution of gene clusters required for synthesis of sphingolipid metabolism inhibitors in diverse species of the filamentous fungus Fusarium.</title>
        <authorList>
            <person name="Kim H.S."/>
            <person name="Lohmar J.M."/>
            <person name="Busman M."/>
            <person name="Brown D.W."/>
            <person name="Naumann T.A."/>
            <person name="Divon H.H."/>
            <person name="Lysoe E."/>
            <person name="Uhlig S."/>
            <person name="Proctor R.H."/>
        </authorList>
    </citation>
    <scope>NUCLEOTIDE SEQUENCE</scope>
    <source>
        <strain evidence="3">NRRL 22465</strain>
    </source>
</reference>
<evidence type="ECO:0000259" key="2">
    <source>
        <dbReference type="Pfam" id="PF01266"/>
    </source>
</evidence>
<gene>
    <name evidence="3" type="ORF">FZEAL_1443</name>
</gene>
<proteinExistence type="predicted"/>
<evidence type="ECO:0000256" key="1">
    <source>
        <dbReference type="ARBA" id="ARBA00023002"/>
    </source>
</evidence>
<keyword evidence="4" id="KW-1185">Reference proteome</keyword>
<dbReference type="PANTHER" id="PTHR13847:SF289">
    <property type="entry name" value="GLYCINE OXIDASE"/>
    <property type="match status" value="1"/>
</dbReference>
<dbReference type="Pfam" id="PF01266">
    <property type="entry name" value="DAO"/>
    <property type="match status" value="1"/>
</dbReference>
<protein>
    <recommendedName>
        <fullName evidence="2">FAD dependent oxidoreductase domain-containing protein</fullName>
    </recommendedName>
</protein>
<dbReference type="GO" id="GO:0005737">
    <property type="term" value="C:cytoplasm"/>
    <property type="evidence" value="ECO:0007669"/>
    <property type="project" value="TreeGrafter"/>
</dbReference>
<comment type="caution">
    <text evidence="3">The sequence shown here is derived from an EMBL/GenBank/DDBJ whole genome shotgun (WGS) entry which is preliminary data.</text>
</comment>
<dbReference type="InterPro" id="IPR036188">
    <property type="entry name" value="FAD/NAD-bd_sf"/>
</dbReference>
<dbReference type="AlphaFoldDB" id="A0A8H4UT89"/>
<organism evidence="3 4">
    <name type="scientific">Fusarium zealandicum</name>
    <dbReference type="NCBI Taxonomy" id="1053134"/>
    <lineage>
        <taxon>Eukaryota</taxon>
        <taxon>Fungi</taxon>
        <taxon>Dikarya</taxon>
        <taxon>Ascomycota</taxon>
        <taxon>Pezizomycotina</taxon>
        <taxon>Sordariomycetes</taxon>
        <taxon>Hypocreomycetidae</taxon>
        <taxon>Hypocreales</taxon>
        <taxon>Nectriaceae</taxon>
        <taxon>Fusarium</taxon>
        <taxon>Fusarium staphyleae species complex</taxon>
    </lineage>
</organism>
<name>A0A8H4UT89_9HYPO</name>
<dbReference type="Gene3D" id="3.30.9.10">
    <property type="entry name" value="D-Amino Acid Oxidase, subunit A, domain 2"/>
    <property type="match status" value="1"/>
</dbReference>
<dbReference type="EMBL" id="JABEYC010000085">
    <property type="protein sequence ID" value="KAF4983043.1"/>
    <property type="molecule type" value="Genomic_DNA"/>
</dbReference>
<dbReference type="InterPro" id="IPR006076">
    <property type="entry name" value="FAD-dep_OxRdtase"/>
</dbReference>
<dbReference type="OrthoDB" id="5340195at2759"/>
<accession>A0A8H4UT89</accession>
<evidence type="ECO:0000313" key="3">
    <source>
        <dbReference type="EMBL" id="KAF4983043.1"/>
    </source>
</evidence>
<dbReference type="PANTHER" id="PTHR13847">
    <property type="entry name" value="SARCOSINE DEHYDROGENASE-RELATED"/>
    <property type="match status" value="1"/>
</dbReference>
<sequence>MADQSQALQSPFYSKERSMDSLASPNVVVIGGGIVGASIAWHLAPEANVTIIAQDIGGTATPNSFAWLNAGSTDDETYYKFRHRSLEHWHEIGDQVPDLAIHWGASLNWNASPEELEESEKNLTSWGYDLDRLQQLEIAEREPFIEKRILPEWALYYAEEGAIEAHIAARQLIADAETKGAKLLESKVTGFCKTDGRVSGVMLPSGEVQADHVVVAAGVGSVSLLAAENITLPVSSVAGLLVNSKPTKEKLLNGVVNAKELHLRQTLDGTIRSGSEFSGGDPGDDPLKTAHELFGKVQKSLVGGSKLKFDHYTVGHRPTPEDGLPILGPTGLDGLTVAVMHSGVTNAAIVGQLLSKQILNGETDPALGYFRLDRFAKRSKI</sequence>